<dbReference type="PROSITE" id="PS00813">
    <property type="entry name" value="IF4E"/>
    <property type="match status" value="1"/>
</dbReference>
<feature type="region of interest" description="Disordered" evidence="8">
    <location>
        <begin position="1"/>
        <end position="23"/>
    </location>
</feature>
<evidence type="ECO:0000256" key="8">
    <source>
        <dbReference type="SAM" id="MobiDB-lite"/>
    </source>
</evidence>
<keyword evidence="11" id="KW-1185">Reference proteome</keyword>
<reference evidence="9" key="1">
    <citation type="submission" date="2006-11" db="EMBL/GenBank/DDBJ databases">
        <title>Translation initiation factors in Bombyx mori.</title>
        <authorList>
            <person name="Wang L.-L."/>
            <person name="Chen K.-P."/>
        </authorList>
    </citation>
    <scope>NUCLEOTIDE SEQUENCE</scope>
</reference>
<comment type="similarity">
    <text evidence="1 7">Belongs to the eukaryotic initiation factor 4E family.</text>
</comment>
<dbReference type="Proteomes" id="UP000005204">
    <property type="component" value="Unassembled WGS sequence"/>
</dbReference>
<proteinExistence type="evidence at transcript level"/>
<dbReference type="SUPFAM" id="SSF55418">
    <property type="entry name" value="eIF4e-like"/>
    <property type="match status" value="1"/>
</dbReference>
<evidence type="ECO:0000256" key="7">
    <source>
        <dbReference type="RuleBase" id="RU004374"/>
    </source>
</evidence>
<keyword evidence="5 7" id="KW-0648">Protein biosynthesis</keyword>
<evidence type="ECO:0000313" key="9">
    <source>
        <dbReference type="EMBL" id="ABL75549.1"/>
    </source>
</evidence>
<evidence type="ECO:0000256" key="1">
    <source>
        <dbReference type="ARBA" id="ARBA00009860"/>
    </source>
</evidence>
<dbReference type="PANTHER" id="PTHR11960">
    <property type="entry name" value="EUKARYOTIC TRANSLATION INITIATION FACTOR 4E RELATED"/>
    <property type="match status" value="1"/>
</dbReference>
<dbReference type="Pfam" id="PF01652">
    <property type="entry name" value="IF4E"/>
    <property type="match status" value="1"/>
</dbReference>
<dbReference type="GO" id="GO:0000340">
    <property type="term" value="F:RNA 7-methylguanosine cap binding"/>
    <property type="evidence" value="ECO:0007669"/>
    <property type="project" value="UniProtKB-ARBA"/>
</dbReference>
<dbReference type="Gene3D" id="3.30.760.10">
    <property type="entry name" value="RNA Cap, Translation Initiation Factor Eif4e"/>
    <property type="match status" value="1"/>
</dbReference>
<dbReference type="InterPro" id="IPR023398">
    <property type="entry name" value="TIF_eIF4e-like"/>
</dbReference>
<evidence type="ECO:0000256" key="5">
    <source>
        <dbReference type="ARBA" id="ARBA00022917"/>
    </source>
</evidence>
<dbReference type="KEGG" id="bmor:100037427"/>
<evidence type="ECO:0000256" key="4">
    <source>
        <dbReference type="ARBA" id="ARBA00022884"/>
    </source>
</evidence>
<dbReference type="GO" id="GO:0016281">
    <property type="term" value="C:eukaryotic translation initiation factor 4F complex"/>
    <property type="evidence" value="ECO:0007669"/>
    <property type="project" value="TreeGrafter"/>
</dbReference>
<reference evidence="11" key="2">
    <citation type="journal article" date="2008" name="Insect Biochem. Mol. Biol.">
        <title>The genome of a lepidopteran model insect, the silkworm Bombyx mori.</title>
        <authorList>
            <consortium name="International Silkworm Genome Consortium"/>
        </authorList>
    </citation>
    <scope>NUCLEOTIDE SEQUENCE [LARGE SCALE GENOMIC DNA]</scope>
    <source>
        <strain evidence="11">p50T</strain>
    </source>
</reference>
<keyword evidence="4 7" id="KW-0694">RNA-binding</keyword>
<evidence type="ECO:0000256" key="6">
    <source>
        <dbReference type="ARBA" id="ARBA00032656"/>
    </source>
</evidence>
<dbReference type="InterPro" id="IPR001040">
    <property type="entry name" value="TIF_eIF_4E"/>
</dbReference>
<name>A1YVX2_BOMMO</name>
<dbReference type="HOGENOM" id="CLU_043552_2_1_1"/>
<dbReference type="InParanoid" id="A1YVX2"/>
<sequence>MSALSSQHETRDGDTSLQSESSPAIKHPLEHTWSYWLYTNKSKEWIHNLVELSTFATVEDYWCLYHYMKLPSELNHGQDYMIFKKGIQPTWEDPINEKGGRWIICESKSARNLDPLWLDLILLMIGENFEHPDLICGVVVNIKAKSKISLWTRGEDKQKNMKIGKTVKEKLNINRNISYFNHNTTSAKYFV</sequence>
<accession>A1YVX2</accession>
<organism evidence="9">
    <name type="scientific">Bombyx mori</name>
    <name type="common">Silk moth</name>
    <dbReference type="NCBI Taxonomy" id="7091"/>
    <lineage>
        <taxon>Eukaryota</taxon>
        <taxon>Metazoa</taxon>
        <taxon>Ecdysozoa</taxon>
        <taxon>Arthropoda</taxon>
        <taxon>Hexapoda</taxon>
        <taxon>Insecta</taxon>
        <taxon>Pterygota</taxon>
        <taxon>Neoptera</taxon>
        <taxon>Endopterygota</taxon>
        <taxon>Lepidoptera</taxon>
        <taxon>Glossata</taxon>
        <taxon>Ditrysia</taxon>
        <taxon>Bombycoidea</taxon>
        <taxon>Bombycidae</taxon>
        <taxon>Bombycinae</taxon>
        <taxon>Bombyx</taxon>
    </lineage>
</organism>
<dbReference type="STRING" id="7091.A1YVX2"/>
<dbReference type="SMR" id="A1YVX2"/>
<reference evidence="10" key="3">
    <citation type="submission" date="2022-06" db="UniProtKB">
        <authorList>
            <consortium name="EnsemblMetazoa"/>
        </authorList>
    </citation>
    <scope>IDENTIFICATION</scope>
    <source>
        <strain evidence="10">p50T (Dazao)</strain>
    </source>
</reference>
<gene>
    <name evidence="10" type="primary">100037427</name>
</gene>
<keyword evidence="3" id="KW-0810">Translation regulation</keyword>
<dbReference type="EnsemblMetazoa" id="NM_001098362.1">
    <property type="protein sequence ID" value="NP_001091832.1"/>
    <property type="gene ID" value="LOC100037427"/>
</dbReference>
<dbReference type="PaxDb" id="7091-BGIBMGA012675-TA"/>
<dbReference type="InterPro" id="IPR019770">
    <property type="entry name" value="TIF_eIF_4E_CS"/>
</dbReference>
<dbReference type="OrthoDB" id="590761at2759"/>
<evidence type="ECO:0000256" key="2">
    <source>
        <dbReference type="ARBA" id="ARBA00022540"/>
    </source>
</evidence>
<dbReference type="GO" id="GO:0003743">
    <property type="term" value="F:translation initiation factor activity"/>
    <property type="evidence" value="ECO:0007669"/>
    <property type="project" value="UniProtKB-KW"/>
</dbReference>
<evidence type="ECO:0000313" key="10">
    <source>
        <dbReference type="EnsemblMetazoa" id="NP_001091832.1"/>
    </source>
</evidence>
<dbReference type="eggNOG" id="KOG1670">
    <property type="taxonomic scope" value="Eukaryota"/>
</dbReference>
<keyword evidence="2 7" id="KW-0396">Initiation factor</keyword>
<evidence type="ECO:0000313" key="11">
    <source>
        <dbReference type="Proteomes" id="UP000005204"/>
    </source>
</evidence>
<evidence type="ECO:0000256" key="3">
    <source>
        <dbReference type="ARBA" id="ARBA00022845"/>
    </source>
</evidence>
<protein>
    <recommendedName>
        <fullName evidence="6">eIF-4F 25 kDa subunit</fullName>
    </recommendedName>
</protein>
<dbReference type="GO" id="GO:0006417">
    <property type="term" value="P:regulation of translation"/>
    <property type="evidence" value="ECO:0007669"/>
    <property type="project" value="UniProtKB-KW"/>
</dbReference>
<dbReference type="OMA" id="MWEDDVN"/>
<dbReference type="EMBL" id="EF139224">
    <property type="protein sequence ID" value="ABL75549.1"/>
    <property type="molecule type" value="mRNA"/>
</dbReference>
<dbReference type="AlphaFoldDB" id="A1YVX2"/>
<dbReference type="PANTHER" id="PTHR11960:SF8">
    <property type="entry name" value="EUKARYOTIC TRANSLATION INITIATION FACTOR 4E1-RELATED"/>
    <property type="match status" value="1"/>
</dbReference>